<dbReference type="InterPro" id="IPR016181">
    <property type="entry name" value="Acyl_CoA_acyltransferase"/>
</dbReference>
<dbReference type="SUPFAM" id="SSF55729">
    <property type="entry name" value="Acyl-CoA N-acyltransferases (Nat)"/>
    <property type="match status" value="1"/>
</dbReference>
<name>A0A4R5ARK1_9ACTN</name>
<dbReference type="Pfam" id="PF13302">
    <property type="entry name" value="Acetyltransf_3"/>
    <property type="match status" value="1"/>
</dbReference>
<dbReference type="Proteomes" id="UP000294513">
    <property type="component" value="Unassembled WGS sequence"/>
</dbReference>
<dbReference type="Gene3D" id="3.40.630.30">
    <property type="match status" value="1"/>
</dbReference>
<evidence type="ECO:0000313" key="3">
    <source>
        <dbReference type="Proteomes" id="UP000294513"/>
    </source>
</evidence>
<reference evidence="2 3" key="1">
    <citation type="submission" date="2019-03" db="EMBL/GenBank/DDBJ databases">
        <title>Draft genome sequences of novel Actinobacteria.</title>
        <authorList>
            <person name="Sahin N."/>
            <person name="Ay H."/>
            <person name="Saygin H."/>
        </authorList>
    </citation>
    <scope>NUCLEOTIDE SEQUENCE [LARGE SCALE GENOMIC DNA]</scope>
    <source>
        <strain evidence="2 3">H3C3</strain>
    </source>
</reference>
<dbReference type="GO" id="GO:0016747">
    <property type="term" value="F:acyltransferase activity, transferring groups other than amino-acyl groups"/>
    <property type="evidence" value="ECO:0007669"/>
    <property type="project" value="InterPro"/>
</dbReference>
<protein>
    <submittedName>
        <fullName evidence="2">N-acetyltransferase</fullName>
    </submittedName>
</protein>
<feature type="domain" description="N-acetyltransferase" evidence="1">
    <location>
        <begin position="9"/>
        <end position="182"/>
    </location>
</feature>
<proteinExistence type="predicted"/>
<evidence type="ECO:0000313" key="2">
    <source>
        <dbReference type="EMBL" id="TDD75758.1"/>
    </source>
</evidence>
<gene>
    <name evidence="2" type="ORF">E1298_31355</name>
</gene>
<dbReference type="OrthoDB" id="3533156at2"/>
<dbReference type="PANTHER" id="PTHR43792">
    <property type="entry name" value="GNAT FAMILY, PUTATIVE (AFU_ORTHOLOGUE AFUA_3G00765)-RELATED-RELATED"/>
    <property type="match status" value="1"/>
</dbReference>
<comment type="caution">
    <text evidence="2">The sequence shown here is derived from an EMBL/GenBank/DDBJ whole genome shotgun (WGS) entry which is preliminary data.</text>
</comment>
<dbReference type="PANTHER" id="PTHR43792:SF1">
    <property type="entry name" value="N-ACETYLTRANSFERASE DOMAIN-CONTAINING PROTEIN"/>
    <property type="match status" value="1"/>
</dbReference>
<organism evidence="2 3">
    <name type="scientific">Actinomadura rubrisoli</name>
    <dbReference type="NCBI Taxonomy" id="2530368"/>
    <lineage>
        <taxon>Bacteria</taxon>
        <taxon>Bacillati</taxon>
        <taxon>Actinomycetota</taxon>
        <taxon>Actinomycetes</taxon>
        <taxon>Streptosporangiales</taxon>
        <taxon>Thermomonosporaceae</taxon>
        <taxon>Actinomadura</taxon>
    </lineage>
</organism>
<accession>A0A4R5ARK1</accession>
<dbReference type="EMBL" id="SMKU01000220">
    <property type="protein sequence ID" value="TDD75758.1"/>
    <property type="molecule type" value="Genomic_DNA"/>
</dbReference>
<dbReference type="InterPro" id="IPR051531">
    <property type="entry name" value="N-acetyltransferase"/>
</dbReference>
<sequence length="215" mass="22730">MTEVLRTGRLALHPVSMSDHRALLTHWTGPLVRRHLFDDRIVSPVQVTEIIAASQRDFATEGYGLWALRAVRRGGPAGAALDRAVDLAMSGASLVGVVGLRRHGGPGGRGGPDGLGGPDGRGVDVEILYSLEPDRWGLGLAAEASRAVLDYAFGVVGLHRVTAEIDAGNASSAEIAERLGMRPWRPGPDGPDGASYYAADRARWLGSRRAVDAVP</sequence>
<evidence type="ECO:0000259" key="1">
    <source>
        <dbReference type="Pfam" id="PF13302"/>
    </source>
</evidence>
<keyword evidence="2" id="KW-0808">Transferase</keyword>
<dbReference type="RefSeq" id="WP_131899683.1">
    <property type="nucleotide sequence ID" value="NZ_SMKU01000220.1"/>
</dbReference>
<keyword evidence="3" id="KW-1185">Reference proteome</keyword>
<dbReference type="InterPro" id="IPR000182">
    <property type="entry name" value="GNAT_dom"/>
</dbReference>
<dbReference type="AlphaFoldDB" id="A0A4R5ARK1"/>